<dbReference type="KEGG" id="eta:ETA_11710"/>
<reference evidence="2 3" key="1">
    <citation type="journal article" date="2008" name="Environ. Microbiol.">
        <title>The genome of Erwinia tasmaniensis strain Et1/99, a non-pathogenic bacterium in the genus Erwinia.</title>
        <authorList>
            <person name="Kube M."/>
            <person name="Migdoll A.M."/>
            <person name="Mueller I."/>
            <person name="Kuhl H."/>
            <person name="Beck A."/>
            <person name="Reinhardt R."/>
            <person name="Geider K."/>
        </authorList>
    </citation>
    <scope>NUCLEOTIDE SEQUENCE [LARGE SCALE GENOMIC DNA]</scope>
    <source>
        <strain evidence="3">DSM 17950 / CFBP 7177 / CIP 109463 / NCPPB 4357 / Et1/99</strain>
    </source>
</reference>
<organism evidence="2 3">
    <name type="scientific">Erwinia tasmaniensis (strain DSM 17950 / CFBP 7177 / CIP 109463 / NCPPB 4357 / Et1/99)</name>
    <dbReference type="NCBI Taxonomy" id="465817"/>
    <lineage>
        <taxon>Bacteria</taxon>
        <taxon>Pseudomonadati</taxon>
        <taxon>Pseudomonadota</taxon>
        <taxon>Gammaproteobacteria</taxon>
        <taxon>Enterobacterales</taxon>
        <taxon>Erwiniaceae</taxon>
        <taxon>Erwinia</taxon>
    </lineage>
</organism>
<evidence type="ECO:0000313" key="2">
    <source>
        <dbReference type="EMBL" id="CAO96217.1"/>
    </source>
</evidence>
<dbReference type="HOGENOM" id="CLU_879238_0_0_6"/>
<dbReference type="Proteomes" id="UP000001726">
    <property type="component" value="Chromosome"/>
</dbReference>
<dbReference type="RefSeq" id="WP_012440914.1">
    <property type="nucleotide sequence ID" value="NC_010694.1"/>
</dbReference>
<dbReference type="EMBL" id="CU468135">
    <property type="protein sequence ID" value="CAO96217.1"/>
    <property type="molecule type" value="Genomic_DNA"/>
</dbReference>
<dbReference type="AlphaFoldDB" id="B2VIZ8"/>
<keyword evidence="3" id="KW-1185">Reference proteome</keyword>
<accession>B2VIZ8</accession>
<protein>
    <submittedName>
        <fullName evidence="2">Uncharacterized protein</fullName>
    </submittedName>
</protein>
<evidence type="ECO:0000313" key="3">
    <source>
        <dbReference type="Proteomes" id="UP000001726"/>
    </source>
</evidence>
<feature type="region of interest" description="Disordered" evidence="1">
    <location>
        <begin position="193"/>
        <end position="214"/>
    </location>
</feature>
<name>B2VIZ8_ERWT9</name>
<dbReference type="eggNOG" id="COG5263">
    <property type="taxonomic scope" value="Bacteria"/>
</dbReference>
<proteinExistence type="predicted"/>
<evidence type="ECO:0000256" key="1">
    <source>
        <dbReference type="SAM" id="MobiDB-lite"/>
    </source>
</evidence>
<sequence length="316" mass="35505">MPETSALPAHHHPAINASLNEKEKKWITEKALMAEHMISVSESTNTQLLRYVPPISRPKAGLLSHLSGWLSSAGKQINPRNEGEDEMAEIRRTGKELYQLAENCAFQREIRQNTSTAPALRLTGKAGLLIGAGLLADAVGSLSFRRVRAADNSNNSTGIYHAGGLPFFHQHDAQMANRPADYNADRHVSQYEPLPQPAARASPRRLTTSRPPDHDDVKKIAISDLICYETVGAGRMAHRIIVPCKKVSPVFWQHKPRTKPPRKYYYTKNQPDICRSMKFEEKCHKFHHAQKKKNKIFKNVVLNVGKTRCLCPPPCR</sequence>
<gene>
    <name evidence="2" type="ordered locus">ETA_11710</name>
</gene>